<dbReference type="Gene3D" id="3.10.129.10">
    <property type="entry name" value="Hotdog Thioesterase"/>
    <property type="match status" value="1"/>
</dbReference>
<accession>A0A0D2GG61</accession>
<dbReference type="EMBL" id="KN846972">
    <property type="protein sequence ID" value="KIW79798.1"/>
    <property type="molecule type" value="Genomic_DNA"/>
</dbReference>
<comment type="similarity">
    <text evidence="1">Belongs to the lcsJ thioesterase family.</text>
</comment>
<organism evidence="3 4">
    <name type="scientific">Fonsecaea pedrosoi CBS 271.37</name>
    <dbReference type="NCBI Taxonomy" id="1442368"/>
    <lineage>
        <taxon>Eukaryota</taxon>
        <taxon>Fungi</taxon>
        <taxon>Dikarya</taxon>
        <taxon>Ascomycota</taxon>
        <taxon>Pezizomycotina</taxon>
        <taxon>Eurotiomycetes</taxon>
        <taxon>Chaetothyriomycetidae</taxon>
        <taxon>Chaetothyriales</taxon>
        <taxon>Herpotrichiellaceae</taxon>
        <taxon>Fonsecaea</taxon>
    </lineage>
</organism>
<dbReference type="OrthoDB" id="265761at2759"/>
<dbReference type="InterPro" id="IPR029069">
    <property type="entry name" value="HotDog_dom_sf"/>
</dbReference>
<dbReference type="Pfam" id="PF13279">
    <property type="entry name" value="4HBT_2"/>
    <property type="match status" value="1"/>
</dbReference>
<dbReference type="SUPFAM" id="SSF54637">
    <property type="entry name" value="Thioesterase/thiol ester dehydrase-isomerase"/>
    <property type="match status" value="1"/>
</dbReference>
<reference evidence="3 4" key="1">
    <citation type="submission" date="2015-01" db="EMBL/GenBank/DDBJ databases">
        <title>The Genome Sequence of Fonsecaea pedrosoi CBS 271.37.</title>
        <authorList>
            <consortium name="The Broad Institute Genomics Platform"/>
            <person name="Cuomo C."/>
            <person name="de Hoog S."/>
            <person name="Gorbushina A."/>
            <person name="Stielow B."/>
            <person name="Teixiera M."/>
            <person name="Abouelleil A."/>
            <person name="Chapman S.B."/>
            <person name="Priest M."/>
            <person name="Young S.K."/>
            <person name="Wortman J."/>
            <person name="Nusbaum C."/>
            <person name="Birren B."/>
        </authorList>
    </citation>
    <scope>NUCLEOTIDE SEQUENCE [LARGE SCALE GENOMIC DNA]</scope>
    <source>
        <strain evidence="3 4">CBS 271.37</strain>
    </source>
</reference>
<evidence type="ECO:0000313" key="4">
    <source>
        <dbReference type="Proteomes" id="UP000053029"/>
    </source>
</evidence>
<dbReference type="RefSeq" id="XP_013283606.1">
    <property type="nucleotide sequence ID" value="XM_013428152.1"/>
</dbReference>
<sequence length="371" mass="41352">MPSSIAMPSLSSLLSWRTLAILFALVNLKSLPLAWHARLFYRMFTNWYTEARVQRTIKSQSELSDSVHPLFEPVSIFSRSPLLETDYNLHKSNSTYFVDLDESRTALMTKLLIPGLKKGDKHLEREGHRGALNVILGSVHTSFHKEIKPYERYEVRSRILAWDNKWIVVGSWFIRPALRSGKQEVLLASALSKYVVKKGRFTVSPERCFTTAGWLPRKPANSSASADQQDKSEQREVSSWSSSSEESEPMTAPPQDPLPPTNKGDSTTTTGPSSEPSVISTPLEGPLAAPIPEPATLRSADTIVEKLETAAAKTSTAILSSAPLAPLTAARDKAGGEWDWHRIEMERIRGLQVAQDWLSLDTELMHEFARG</sequence>
<feature type="compositionally biased region" description="Pro residues" evidence="2">
    <location>
        <begin position="251"/>
        <end position="260"/>
    </location>
</feature>
<feature type="region of interest" description="Disordered" evidence="2">
    <location>
        <begin position="212"/>
        <end position="293"/>
    </location>
</feature>
<name>A0A0D2GG61_9EURO</name>
<dbReference type="Proteomes" id="UP000053029">
    <property type="component" value="Unassembled WGS sequence"/>
</dbReference>
<evidence type="ECO:0000313" key="3">
    <source>
        <dbReference type="EMBL" id="KIW79798.1"/>
    </source>
</evidence>
<proteinExistence type="inferred from homology"/>
<evidence type="ECO:0008006" key="5">
    <source>
        <dbReference type="Google" id="ProtNLM"/>
    </source>
</evidence>
<dbReference type="PANTHER" id="PTHR12475">
    <property type="match status" value="1"/>
</dbReference>
<keyword evidence="4" id="KW-1185">Reference proteome</keyword>
<feature type="compositionally biased region" description="Low complexity" evidence="2">
    <location>
        <begin position="266"/>
        <end position="277"/>
    </location>
</feature>
<protein>
    <recommendedName>
        <fullName evidence="5">Thioesterase domain-containing protein</fullName>
    </recommendedName>
</protein>
<evidence type="ECO:0000256" key="1">
    <source>
        <dbReference type="ARBA" id="ARBA00038476"/>
    </source>
</evidence>
<dbReference type="CDD" id="cd00586">
    <property type="entry name" value="4HBT"/>
    <property type="match status" value="1"/>
</dbReference>
<dbReference type="GeneID" id="25305903"/>
<dbReference type="PANTHER" id="PTHR12475:SF4">
    <property type="entry name" value="PROTEIN THEM6"/>
    <property type="match status" value="1"/>
</dbReference>
<dbReference type="HOGENOM" id="CLU_040660_0_0_1"/>
<gene>
    <name evidence="3" type="ORF">Z517_06413</name>
</gene>
<dbReference type="InterPro" id="IPR051490">
    <property type="entry name" value="THEM6_lcsJ_thioesterase"/>
</dbReference>
<dbReference type="VEuPathDB" id="FungiDB:Z517_06413"/>
<dbReference type="AlphaFoldDB" id="A0A0D2GG61"/>
<evidence type="ECO:0000256" key="2">
    <source>
        <dbReference type="SAM" id="MobiDB-lite"/>
    </source>
</evidence>